<feature type="domain" description="Putative regulatory protein FmdB zinc ribbon" evidence="2">
    <location>
        <begin position="1"/>
        <end position="41"/>
    </location>
</feature>
<dbReference type="SMART" id="SM00834">
    <property type="entry name" value="CxxC_CXXC_SSSS"/>
    <property type="match status" value="1"/>
</dbReference>
<dbReference type="Pfam" id="PF09723">
    <property type="entry name" value="Zn_ribbon_8"/>
    <property type="match status" value="1"/>
</dbReference>
<dbReference type="InterPro" id="IPR013429">
    <property type="entry name" value="Regulatory_FmdB_Zinc_ribbon"/>
</dbReference>
<gene>
    <name evidence="3" type="ORF">B5G21_03020</name>
</gene>
<proteinExistence type="predicted"/>
<dbReference type="NCBIfam" id="TIGR02605">
    <property type="entry name" value="CxxC_CxxC_SSSS"/>
    <property type="match status" value="1"/>
</dbReference>
<evidence type="ECO:0000259" key="2">
    <source>
        <dbReference type="SMART" id="SM00834"/>
    </source>
</evidence>
<organism evidence="3 4">
    <name type="scientific">Enorma massiliensis</name>
    <dbReference type="NCBI Taxonomy" id="1472761"/>
    <lineage>
        <taxon>Bacteria</taxon>
        <taxon>Bacillati</taxon>
        <taxon>Actinomycetota</taxon>
        <taxon>Coriobacteriia</taxon>
        <taxon>Coriobacteriales</taxon>
        <taxon>Coriobacteriaceae</taxon>
        <taxon>Enorma</taxon>
    </lineage>
</organism>
<evidence type="ECO:0000313" key="4">
    <source>
        <dbReference type="Proteomes" id="UP000196560"/>
    </source>
</evidence>
<dbReference type="PANTHER" id="PTHR34404">
    <property type="entry name" value="REGULATORY PROTEIN, FMDB FAMILY"/>
    <property type="match status" value="1"/>
</dbReference>
<keyword evidence="4" id="KW-1185">Reference proteome</keyword>
<reference evidence="4" key="1">
    <citation type="submission" date="2017-04" db="EMBL/GenBank/DDBJ databases">
        <title>Function of individual gut microbiota members based on whole genome sequencing of pure cultures obtained from chicken caecum.</title>
        <authorList>
            <person name="Medvecky M."/>
            <person name="Cejkova D."/>
            <person name="Polansky O."/>
            <person name="Karasova D."/>
            <person name="Kubasova T."/>
            <person name="Cizek A."/>
            <person name="Rychlik I."/>
        </authorList>
    </citation>
    <scope>NUCLEOTIDE SEQUENCE [LARGE SCALE GENOMIC DNA]</scope>
    <source>
        <strain evidence="4">An70</strain>
    </source>
</reference>
<dbReference type="eggNOG" id="COG2331">
    <property type="taxonomic scope" value="Bacteria"/>
</dbReference>
<name>A0A1Y3U4H8_9ACTN</name>
<dbReference type="PANTHER" id="PTHR34404:SF2">
    <property type="entry name" value="CONSERVED SERINE RICH PROTEIN"/>
    <property type="match status" value="1"/>
</dbReference>
<dbReference type="EMBL" id="NFHO01000003">
    <property type="protein sequence ID" value="OUN43676.1"/>
    <property type="molecule type" value="Genomic_DNA"/>
</dbReference>
<evidence type="ECO:0000256" key="1">
    <source>
        <dbReference type="SAM" id="MobiDB-lite"/>
    </source>
</evidence>
<comment type="caution">
    <text evidence="3">The sequence shown here is derived from an EMBL/GenBank/DDBJ whole genome shotgun (WGS) entry which is preliminary data.</text>
</comment>
<evidence type="ECO:0000313" key="3">
    <source>
        <dbReference type="EMBL" id="OUN43676.1"/>
    </source>
</evidence>
<dbReference type="Gene3D" id="2.20.28.30">
    <property type="entry name" value="RNA polymerase ii, chain L"/>
    <property type="match status" value="1"/>
</dbReference>
<dbReference type="AlphaFoldDB" id="A0A1Y3U4H8"/>
<dbReference type="GeneID" id="98653433"/>
<dbReference type="Proteomes" id="UP000196560">
    <property type="component" value="Unassembled WGS sequence"/>
</dbReference>
<feature type="compositionally biased region" description="Low complexity" evidence="1">
    <location>
        <begin position="59"/>
        <end position="86"/>
    </location>
</feature>
<protein>
    <submittedName>
        <fullName evidence="3">FmdB family transcriptional regulator</fullName>
    </submittedName>
</protein>
<feature type="region of interest" description="Disordered" evidence="1">
    <location>
        <begin position="51"/>
        <end position="97"/>
    </location>
</feature>
<dbReference type="RefSeq" id="WP_019128496.1">
    <property type="nucleotide sequence ID" value="NZ_DBEYNO010000076.1"/>
</dbReference>
<accession>A0A1Y3U4H8</accession>
<sequence>MARYDYRCTACGEVFEVEHAMTERPEVSCPKCGAKAEKVFTASGIKFAGSGFYNTDQRGGSSSTEATSGSSDSSASTDSGASAGSSHSCENCPHKDA</sequence>